<keyword evidence="4" id="KW-0479">Metal-binding</keyword>
<dbReference type="GO" id="GO:0016810">
    <property type="term" value="F:hydrolase activity, acting on carbon-nitrogen (but not peptide) bonds"/>
    <property type="evidence" value="ECO:0007669"/>
    <property type="project" value="InterPro"/>
</dbReference>
<dbReference type="PANTHER" id="PTHR10587:SF133">
    <property type="entry name" value="CHITIN DEACETYLASE 1-RELATED"/>
    <property type="match status" value="1"/>
</dbReference>
<comment type="similarity">
    <text evidence="2">Belongs to the polysaccharide deacetylase family.</text>
</comment>
<protein>
    <recommendedName>
        <fullName evidence="3">Chitooligosaccharide deacetylase</fullName>
    </recommendedName>
    <alternativeName>
        <fullName evidence="6">Nodulation protein B</fullName>
    </alternativeName>
</protein>
<proteinExistence type="inferred from homology"/>
<evidence type="ECO:0000256" key="4">
    <source>
        <dbReference type="ARBA" id="ARBA00022723"/>
    </source>
</evidence>
<dbReference type="CDD" id="cd10917">
    <property type="entry name" value="CE4_NodB_like_6s_7s"/>
    <property type="match status" value="1"/>
</dbReference>
<evidence type="ECO:0000256" key="7">
    <source>
        <dbReference type="SAM" id="SignalP"/>
    </source>
</evidence>
<dbReference type="Pfam" id="PF01522">
    <property type="entry name" value="Polysacc_deac_1"/>
    <property type="match status" value="1"/>
</dbReference>
<comment type="caution">
    <text evidence="9">The sequence shown here is derived from an EMBL/GenBank/DDBJ whole genome shotgun (WGS) entry which is preliminary data.</text>
</comment>
<comment type="function">
    <text evidence="1">Is involved in generating a small heat-stable compound (Nod), an acylated oligomer of N-acetylglucosamine, that stimulates mitosis in various plant protoplasts.</text>
</comment>
<gene>
    <name evidence="9" type="ORF">ABFB10_01035</name>
</gene>
<name>A0AAW9SH68_9RHOB</name>
<feature type="domain" description="NodB homology" evidence="8">
    <location>
        <begin position="53"/>
        <end position="231"/>
    </location>
</feature>
<reference evidence="9 10" key="1">
    <citation type="submission" date="2024-05" db="EMBL/GenBank/DDBJ databases">
        <title>Genome sequence of Ponticoccus litoralis KCCM 90028.</title>
        <authorList>
            <person name="Kim J.M."/>
            <person name="Lee J.K."/>
            <person name="Choi B.J."/>
            <person name="Bayburt H."/>
            <person name="Baek J.H."/>
            <person name="Jeon C.O."/>
        </authorList>
    </citation>
    <scope>NUCLEOTIDE SEQUENCE [LARGE SCALE GENOMIC DNA]</scope>
    <source>
        <strain evidence="9 10">KCCM 90028</strain>
    </source>
</reference>
<dbReference type="GO" id="GO:0016020">
    <property type="term" value="C:membrane"/>
    <property type="evidence" value="ECO:0007669"/>
    <property type="project" value="TreeGrafter"/>
</dbReference>
<dbReference type="InterPro" id="IPR002509">
    <property type="entry name" value="NODB_dom"/>
</dbReference>
<dbReference type="Proteomes" id="UP001428774">
    <property type="component" value="Unassembled WGS sequence"/>
</dbReference>
<dbReference type="EMBL" id="JBDNCH010000002">
    <property type="protein sequence ID" value="MEN9059826.1"/>
    <property type="molecule type" value="Genomic_DNA"/>
</dbReference>
<evidence type="ECO:0000256" key="2">
    <source>
        <dbReference type="ARBA" id="ARBA00010973"/>
    </source>
</evidence>
<evidence type="ECO:0000313" key="9">
    <source>
        <dbReference type="EMBL" id="MEN9059826.1"/>
    </source>
</evidence>
<dbReference type="InterPro" id="IPR011330">
    <property type="entry name" value="Glyco_hydro/deAcase_b/a-brl"/>
</dbReference>
<keyword evidence="10" id="KW-1185">Reference proteome</keyword>
<accession>A0AAW9SH68</accession>
<evidence type="ECO:0000256" key="6">
    <source>
        <dbReference type="ARBA" id="ARBA00032976"/>
    </source>
</evidence>
<dbReference type="PROSITE" id="PS51677">
    <property type="entry name" value="NODB"/>
    <property type="match status" value="1"/>
</dbReference>
<dbReference type="SUPFAM" id="SSF88713">
    <property type="entry name" value="Glycoside hydrolase/deacetylase"/>
    <property type="match status" value="1"/>
</dbReference>
<evidence type="ECO:0000256" key="5">
    <source>
        <dbReference type="ARBA" id="ARBA00022801"/>
    </source>
</evidence>
<dbReference type="PANTHER" id="PTHR10587">
    <property type="entry name" value="GLYCOSYL TRANSFERASE-RELATED"/>
    <property type="match status" value="1"/>
</dbReference>
<sequence>MTELARRTLLTGGLAAGALCTPTLALARPVVTLPPDVAQRDAATVMAVRTNAPVVAMTFDDGPHPRLTPVLLDILKARGLRATFYLIGNRCVTWPDIVRRIAAEGHEIGNHSWSHPDLSRHSDEAAMDEIDRTTDTIFKITGRPPVTFRPPYGAFTRRQRLMLYQARNLPTILWSVDPQDWRRPGASVVSSRILKGSRPGAIILSHDIQSGTVKAMPATLDGLTERGLRFGTVSQMMGWPLWQDRRFRRVSTQG</sequence>
<keyword evidence="5 9" id="KW-0378">Hydrolase</keyword>
<dbReference type="RefSeq" id="WP_347164970.1">
    <property type="nucleotide sequence ID" value="NZ_JBDNCH010000002.1"/>
</dbReference>
<keyword evidence="7" id="KW-0732">Signal</keyword>
<evidence type="ECO:0000256" key="1">
    <source>
        <dbReference type="ARBA" id="ARBA00003236"/>
    </source>
</evidence>
<dbReference type="GO" id="GO:0046872">
    <property type="term" value="F:metal ion binding"/>
    <property type="evidence" value="ECO:0007669"/>
    <property type="project" value="UniProtKB-KW"/>
</dbReference>
<feature type="chain" id="PRO_5043936958" description="Chitooligosaccharide deacetylase" evidence="7">
    <location>
        <begin position="28"/>
        <end position="254"/>
    </location>
</feature>
<evidence type="ECO:0000259" key="8">
    <source>
        <dbReference type="PROSITE" id="PS51677"/>
    </source>
</evidence>
<feature type="signal peptide" evidence="7">
    <location>
        <begin position="1"/>
        <end position="27"/>
    </location>
</feature>
<evidence type="ECO:0000313" key="10">
    <source>
        <dbReference type="Proteomes" id="UP001428774"/>
    </source>
</evidence>
<organism evidence="9 10">
    <name type="scientific">Ponticoccus litoralis</name>
    <dbReference type="NCBI Taxonomy" id="422297"/>
    <lineage>
        <taxon>Bacteria</taxon>
        <taxon>Pseudomonadati</taxon>
        <taxon>Pseudomonadota</taxon>
        <taxon>Alphaproteobacteria</taxon>
        <taxon>Rhodobacterales</taxon>
        <taxon>Roseobacteraceae</taxon>
        <taxon>Ponticoccus</taxon>
    </lineage>
</organism>
<dbReference type="InterPro" id="IPR050248">
    <property type="entry name" value="Polysacc_deacetylase_ArnD"/>
</dbReference>
<dbReference type="GO" id="GO:0005975">
    <property type="term" value="P:carbohydrate metabolic process"/>
    <property type="evidence" value="ECO:0007669"/>
    <property type="project" value="InterPro"/>
</dbReference>
<evidence type="ECO:0000256" key="3">
    <source>
        <dbReference type="ARBA" id="ARBA00020071"/>
    </source>
</evidence>
<dbReference type="AlphaFoldDB" id="A0AAW9SH68"/>
<dbReference type="Gene3D" id="3.20.20.370">
    <property type="entry name" value="Glycoside hydrolase/deacetylase"/>
    <property type="match status" value="1"/>
</dbReference>